<reference evidence="2" key="2">
    <citation type="submission" date="2021-04" db="EMBL/GenBank/DDBJ databases">
        <authorList>
            <person name="Gilroy R."/>
        </authorList>
    </citation>
    <scope>NUCLEOTIDE SEQUENCE</scope>
    <source>
        <strain evidence="2">ChiSjej1B19-8411</strain>
    </source>
</reference>
<sequence length="218" mass="25173">MRIDFSGKFYTITTKIADIIILDLLVLLCCIPIVTIGASLTAGYYVAMKMSQNHESYIFSSFFKSFRQNFRQSTIIWLILLALAAVLFLDFRIVLTQNSGIFRVFVYLLGCVALLLAFVFLYVFPVLAKFYNTIRQTFRNAFLMALRHLPYTIAMLFISALPFTILFLNVSMALRVLPFYLLLGFSLPIYLNSYFFNKIFENYIPQEDEQPSSENPAE</sequence>
<keyword evidence="1" id="KW-0812">Transmembrane</keyword>
<dbReference type="Proteomes" id="UP000886817">
    <property type="component" value="Unassembled WGS sequence"/>
</dbReference>
<proteinExistence type="predicted"/>
<evidence type="ECO:0000313" key="3">
    <source>
        <dbReference type="Proteomes" id="UP000886817"/>
    </source>
</evidence>
<keyword evidence="1" id="KW-0472">Membrane</keyword>
<keyword evidence="1" id="KW-1133">Transmembrane helix</keyword>
<evidence type="ECO:0000313" key="2">
    <source>
        <dbReference type="EMBL" id="HIX59280.1"/>
    </source>
</evidence>
<dbReference type="EMBL" id="DXEX01000135">
    <property type="protein sequence ID" value="HIX59280.1"/>
    <property type="molecule type" value="Genomic_DNA"/>
</dbReference>
<name>A0A9D1WHQ1_9FIRM</name>
<feature type="transmembrane region" description="Helical" evidence="1">
    <location>
        <begin position="20"/>
        <end position="47"/>
    </location>
</feature>
<dbReference type="Pfam" id="PF04854">
    <property type="entry name" value="DUF624"/>
    <property type="match status" value="1"/>
</dbReference>
<comment type="caution">
    <text evidence="2">The sequence shown here is derived from an EMBL/GenBank/DDBJ whole genome shotgun (WGS) entry which is preliminary data.</text>
</comment>
<feature type="transmembrane region" description="Helical" evidence="1">
    <location>
        <begin position="149"/>
        <end position="170"/>
    </location>
</feature>
<protein>
    <submittedName>
        <fullName evidence="2">DUF624 domain-containing protein</fullName>
    </submittedName>
</protein>
<feature type="transmembrane region" description="Helical" evidence="1">
    <location>
        <begin position="101"/>
        <end position="128"/>
    </location>
</feature>
<accession>A0A9D1WHQ1</accession>
<organism evidence="2 3">
    <name type="scientific">Candidatus Blautia gallistercoris</name>
    <dbReference type="NCBI Taxonomy" id="2838490"/>
    <lineage>
        <taxon>Bacteria</taxon>
        <taxon>Bacillati</taxon>
        <taxon>Bacillota</taxon>
        <taxon>Clostridia</taxon>
        <taxon>Lachnospirales</taxon>
        <taxon>Lachnospiraceae</taxon>
        <taxon>Blautia</taxon>
    </lineage>
</organism>
<dbReference type="InterPro" id="IPR006938">
    <property type="entry name" value="DUF624"/>
</dbReference>
<gene>
    <name evidence="2" type="ORF">IAA45_06135</name>
</gene>
<reference evidence="2" key="1">
    <citation type="journal article" date="2021" name="PeerJ">
        <title>Extensive microbial diversity within the chicken gut microbiome revealed by metagenomics and culture.</title>
        <authorList>
            <person name="Gilroy R."/>
            <person name="Ravi A."/>
            <person name="Getino M."/>
            <person name="Pursley I."/>
            <person name="Horton D.L."/>
            <person name="Alikhan N.F."/>
            <person name="Baker D."/>
            <person name="Gharbi K."/>
            <person name="Hall N."/>
            <person name="Watson M."/>
            <person name="Adriaenssens E.M."/>
            <person name="Foster-Nyarko E."/>
            <person name="Jarju S."/>
            <person name="Secka A."/>
            <person name="Antonio M."/>
            <person name="Oren A."/>
            <person name="Chaudhuri R.R."/>
            <person name="La Ragione R."/>
            <person name="Hildebrand F."/>
            <person name="Pallen M.J."/>
        </authorList>
    </citation>
    <scope>NUCLEOTIDE SEQUENCE</scope>
    <source>
        <strain evidence="2">ChiSjej1B19-8411</strain>
    </source>
</reference>
<dbReference type="AlphaFoldDB" id="A0A9D1WHQ1"/>
<evidence type="ECO:0000256" key="1">
    <source>
        <dbReference type="SAM" id="Phobius"/>
    </source>
</evidence>
<feature type="transmembrane region" description="Helical" evidence="1">
    <location>
        <begin position="176"/>
        <end position="196"/>
    </location>
</feature>
<feature type="transmembrane region" description="Helical" evidence="1">
    <location>
        <begin position="74"/>
        <end position="95"/>
    </location>
</feature>